<dbReference type="AlphaFoldDB" id="A0A2K9DDP6"/>
<evidence type="ECO:0000313" key="2">
    <source>
        <dbReference type="EMBL" id="AUG31082.1"/>
    </source>
</evidence>
<dbReference type="Pfam" id="PF06114">
    <property type="entry name" value="Peptidase_M78"/>
    <property type="match status" value="1"/>
</dbReference>
<organism evidence="2 3">
    <name type="scientific">Microbacterium hominis</name>
    <dbReference type="NCBI Taxonomy" id="162426"/>
    <lineage>
        <taxon>Bacteria</taxon>
        <taxon>Bacillati</taxon>
        <taxon>Actinomycetota</taxon>
        <taxon>Actinomycetes</taxon>
        <taxon>Micrococcales</taxon>
        <taxon>Microbacteriaceae</taxon>
        <taxon>Microbacterium</taxon>
    </lineage>
</organism>
<name>A0A2K9DDP6_9MICO</name>
<dbReference type="EMBL" id="CP025299">
    <property type="protein sequence ID" value="AUG31082.1"/>
    <property type="molecule type" value="Genomic_DNA"/>
</dbReference>
<accession>A0A2K9DDP6</accession>
<dbReference type="KEGG" id="mhos:CXR34_04430"/>
<gene>
    <name evidence="2" type="ORF">CXR34_04430</name>
</gene>
<dbReference type="InterPro" id="IPR010359">
    <property type="entry name" value="IrrE_HExxH"/>
</dbReference>
<reference evidence="2 3" key="1">
    <citation type="submission" date="2017-12" db="EMBL/GenBank/DDBJ databases">
        <title>Isolation and characterization of estrogens degradatiion strain Microbacterium hominis SJTG1.</title>
        <authorList>
            <person name="Xiong W."/>
            <person name="Yin C."/>
            <person name="Zheng D."/>
            <person name="Liang R."/>
        </authorList>
    </citation>
    <scope>NUCLEOTIDE SEQUENCE [LARGE SCALE GENOMIC DNA]</scope>
    <source>
        <strain evidence="2 3">SJTG1</strain>
    </source>
</reference>
<evidence type="ECO:0000313" key="3">
    <source>
        <dbReference type="Proteomes" id="UP000233276"/>
    </source>
</evidence>
<proteinExistence type="predicted"/>
<protein>
    <submittedName>
        <fullName evidence="2">ImmA/IrrE family metallo-endopeptidase</fullName>
    </submittedName>
</protein>
<sequence length="143" mass="15947">MLEALGIRIEYTKHLPRDRDGEYIHDRGLIRLRAGMAERLHRSVLAHEVAHAVFADVPSMLGPVNAKQERRADEWAALQLITPEAYRRAEAIHGSHNGALAVELGVVTRLVAAYQRILARIGDTVYVAPRMGGGQYHHSERVA</sequence>
<dbReference type="Proteomes" id="UP000233276">
    <property type="component" value="Chromosome"/>
</dbReference>
<feature type="domain" description="IrrE N-terminal-like" evidence="1">
    <location>
        <begin position="3"/>
        <end position="108"/>
    </location>
</feature>
<evidence type="ECO:0000259" key="1">
    <source>
        <dbReference type="Pfam" id="PF06114"/>
    </source>
</evidence>